<dbReference type="GO" id="GO:0003700">
    <property type="term" value="F:DNA-binding transcription factor activity"/>
    <property type="evidence" value="ECO:0007669"/>
    <property type="project" value="InterPro"/>
</dbReference>
<evidence type="ECO:0000313" key="3">
    <source>
        <dbReference type="EMBL" id="AMQ45204.1"/>
    </source>
</evidence>
<dbReference type="SMART" id="SM00422">
    <property type="entry name" value="HTH_MERR"/>
    <property type="match status" value="1"/>
</dbReference>
<accession>A0A142EAL6</accession>
<dbReference type="Gene3D" id="1.10.1660.10">
    <property type="match status" value="1"/>
</dbReference>
<dbReference type="InterPro" id="IPR047057">
    <property type="entry name" value="MerR_fam"/>
</dbReference>
<dbReference type="GO" id="GO:0003677">
    <property type="term" value="F:DNA binding"/>
    <property type="evidence" value="ECO:0007669"/>
    <property type="project" value="UniProtKB-KW"/>
</dbReference>
<feature type="domain" description="HTH merR-type" evidence="2">
    <location>
        <begin position="5"/>
        <end position="74"/>
    </location>
</feature>
<dbReference type="PANTHER" id="PTHR30204:SF93">
    <property type="entry name" value="HTH MERR-TYPE DOMAIN-CONTAINING PROTEIN"/>
    <property type="match status" value="1"/>
</dbReference>
<keyword evidence="3" id="KW-0614">Plasmid</keyword>
<dbReference type="PANTHER" id="PTHR30204">
    <property type="entry name" value="REDOX-CYCLING DRUG-SENSING TRANSCRIPTIONAL ACTIVATOR SOXR"/>
    <property type="match status" value="1"/>
</dbReference>
<dbReference type="PRINTS" id="PR00040">
    <property type="entry name" value="HTHMERR"/>
</dbReference>
<evidence type="ECO:0000259" key="2">
    <source>
        <dbReference type="PROSITE" id="PS50937"/>
    </source>
</evidence>
<evidence type="ECO:0000256" key="1">
    <source>
        <dbReference type="ARBA" id="ARBA00023125"/>
    </source>
</evidence>
<dbReference type="Pfam" id="PF13411">
    <property type="entry name" value="MerR_1"/>
    <property type="match status" value="1"/>
</dbReference>
<dbReference type="EMBL" id="KU306397">
    <property type="protein sequence ID" value="AMQ45204.1"/>
    <property type="molecule type" value="Genomic_DNA"/>
</dbReference>
<organism evidence="3">
    <name type="scientific">Corynebacterium glutamicum</name>
    <name type="common">Brevibacterium saccharolyticum</name>
    <dbReference type="NCBI Taxonomy" id="1718"/>
    <lineage>
        <taxon>Bacteria</taxon>
        <taxon>Bacillati</taxon>
        <taxon>Actinomycetota</taxon>
        <taxon>Actinomycetes</taxon>
        <taxon>Mycobacteriales</taxon>
        <taxon>Corynebacteriaceae</taxon>
        <taxon>Corynebacterium</taxon>
    </lineage>
</organism>
<dbReference type="AlphaFoldDB" id="A0A142EAL6"/>
<dbReference type="PROSITE" id="PS50937">
    <property type="entry name" value="HTH_MERR_2"/>
    <property type="match status" value="1"/>
</dbReference>
<protein>
    <submittedName>
        <fullName evidence="3">MerR</fullName>
    </submittedName>
</protein>
<dbReference type="SUPFAM" id="SSF46955">
    <property type="entry name" value="Putative DNA-binding domain"/>
    <property type="match status" value="1"/>
</dbReference>
<reference evidence="3" key="1">
    <citation type="journal article" date="2016" name="Russ. J. Genet.">
        <title>Sequencing and structural analysis of the cryptic plasmid pBL90 from Brevibacterium lactofermentum.</title>
        <authorList>
            <person name="Novikov A.D."/>
            <person name="Ryabchenko L.E."/>
            <person name="Beletsky A.V."/>
            <person name="Mardanov A.V."/>
            <person name="Ravin N.V."/>
            <person name="Yanenko A.S."/>
        </authorList>
    </citation>
    <scope>NUCLEOTIDE SEQUENCE</scope>
    <source>
        <strain evidence="3">DSM 1412</strain>
        <plasmid evidence="3">pBL90</plasmid>
    </source>
</reference>
<geneLocation type="plasmid" evidence="3">
    <name>pBL90</name>
</geneLocation>
<dbReference type="InterPro" id="IPR009061">
    <property type="entry name" value="DNA-bd_dom_put_sf"/>
</dbReference>
<sequence>MDTSGLKIGEVTERTGLSVPTLRHYDHLGLVTPSGRTPGGFRLYSEDDVRRILLVRRMKPLGFTLEQMRDFLTAADIIATTGTHPDDEGAQVQREHARATLAAIRDEARARYEKLKKQVSYAEEFLGLTTTLEP</sequence>
<proteinExistence type="predicted"/>
<name>A0A142EAL6_CORGT</name>
<dbReference type="RefSeq" id="WP_290217386.1">
    <property type="nucleotide sequence ID" value="NZ_KU306397.1"/>
</dbReference>
<dbReference type="InterPro" id="IPR000551">
    <property type="entry name" value="MerR-type_HTH_dom"/>
</dbReference>
<keyword evidence="1" id="KW-0238">DNA-binding</keyword>